<accession>A0ABT5ZT73</accession>
<evidence type="ECO:0000313" key="1">
    <source>
        <dbReference type="EMBL" id="MDF3293030.1"/>
    </source>
</evidence>
<keyword evidence="2" id="KW-1185">Reference proteome</keyword>
<organism evidence="1 2">
    <name type="scientific">Streptomyces silvisoli</name>
    <dbReference type="NCBI Taxonomy" id="3034235"/>
    <lineage>
        <taxon>Bacteria</taxon>
        <taxon>Bacillati</taxon>
        <taxon>Actinomycetota</taxon>
        <taxon>Actinomycetes</taxon>
        <taxon>Kitasatosporales</taxon>
        <taxon>Streptomycetaceae</taxon>
        <taxon>Streptomyces</taxon>
    </lineage>
</organism>
<dbReference type="RefSeq" id="WP_276096003.1">
    <property type="nucleotide sequence ID" value="NZ_JARJBC010000022.1"/>
</dbReference>
<dbReference type="EMBL" id="JARJBC010000022">
    <property type="protein sequence ID" value="MDF3293030.1"/>
    <property type="molecule type" value="Genomic_DNA"/>
</dbReference>
<sequence>MWDEAGSAADGVEEIILDGLADAPIGQLPLHAAAGVRAGRRLVLELSLADLYGRTAQAGPQRASVELRHRVTGRVRRYEATWQGEPSGDGGWRARVTVGPAALSEGDAITTWDAWVTLTFRDGEPVTTTLRAGSGLRRRVVVGRRGRVLLLQPYATSSGWPALRVADGPAGARRVLAERFARRMRR</sequence>
<name>A0ABT5ZT73_9ACTN</name>
<evidence type="ECO:0000313" key="2">
    <source>
        <dbReference type="Proteomes" id="UP001216579"/>
    </source>
</evidence>
<comment type="caution">
    <text evidence="1">The sequence shown here is derived from an EMBL/GenBank/DDBJ whole genome shotgun (WGS) entry which is preliminary data.</text>
</comment>
<reference evidence="1 2" key="1">
    <citation type="submission" date="2023-03" db="EMBL/GenBank/DDBJ databases">
        <title>Draft genome sequence of Streptomyces sp. RB6PN23 isolated from peat swamp forest in Thailand.</title>
        <authorList>
            <person name="Klaysubun C."/>
            <person name="Duangmal K."/>
        </authorList>
    </citation>
    <scope>NUCLEOTIDE SEQUENCE [LARGE SCALE GENOMIC DNA]</scope>
    <source>
        <strain evidence="1 2">RB6PN23</strain>
    </source>
</reference>
<proteinExistence type="predicted"/>
<dbReference type="Proteomes" id="UP001216579">
    <property type="component" value="Unassembled WGS sequence"/>
</dbReference>
<gene>
    <name evidence="1" type="ORF">P3G67_28210</name>
</gene>
<protein>
    <submittedName>
        <fullName evidence="1">Uncharacterized protein</fullName>
    </submittedName>
</protein>